<protein>
    <submittedName>
        <fullName evidence="1">EcsC protein family protein</fullName>
    </submittedName>
</protein>
<dbReference type="EMBL" id="FTOT01000023">
    <property type="protein sequence ID" value="SIT25542.1"/>
    <property type="molecule type" value="Genomic_DNA"/>
</dbReference>
<sequence length="251" mass="25697">MTLPVPAAAFPDAEIAALAARHARAGRGAMALLNKLGGKVEHQLDALPQAVQDRILALTRSALERSYGLAASSGQLGRIGGGGHLALAGLSGAAGGLGGLPSALAELPVTVTVILRAIQEVARDHGFDPADEAVRRETLRVFAAGGPTEADDGVNTSFIGARLTLTGPTVQKMIAAVAPKLAAALGKKLAAQAVPVLGAVAGAGLNLAFVRYYREVAHIRFGLLRLAQQHDPERVSRAFARAVKAAPVLRG</sequence>
<proteinExistence type="predicted"/>
<dbReference type="STRING" id="1086013.SAMN05421774_12310"/>
<organism evidence="1 2">
    <name type="scientific">Gemmobacter megaterium</name>
    <dbReference type="NCBI Taxonomy" id="1086013"/>
    <lineage>
        <taxon>Bacteria</taxon>
        <taxon>Pseudomonadati</taxon>
        <taxon>Pseudomonadota</taxon>
        <taxon>Alphaproteobacteria</taxon>
        <taxon>Rhodobacterales</taxon>
        <taxon>Paracoccaceae</taxon>
        <taxon>Gemmobacter</taxon>
    </lineage>
</organism>
<dbReference type="PANTHER" id="PTHR41260">
    <property type="entry name" value="PROTEIN ECSC"/>
    <property type="match status" value="1"/>
</dbReference>
<reference evidence="1 2" key="1">
    <citation type="submission" date="2017-01" db="EMBL/GenBank/DDBJ databases">
        <authorList>
            <person name="Mah S.A."/>
            <person name="Swanson W.J."/>
            <person name="Moy G.W."/>
            <person name="Vacquier V.D."/>
        </authorList>
    </citation>
    <scope>NUCLEOTIDE SEQUENCE [LARGE SCALE GENOMIC DNA]</scope>
    <source>
        <strain evidence="1 2">DSM 26375</strain>
    </source>
</reference>
<name>A0A1N7QRM7_9RHOB</name>
<dbReference type="OrthoDB" id="7569638at2"/>
<gene>
    <name evidence="1" type="ORF">SAMN05421774_12310</name>
</gene>
<evidence type="ECO:0000313" key="1">
    <source>
        <dbReference type="EMBL" id="SIT25542.1"/>
    </source>
</evidence>
<dbReference type="AlphaFoldDB" id="A0A1N7QRM7"/>
<dbReference type="RefSeq" id="WP_076534628.1">
    <property type="nucleotide sequence ID" value="NZ_BMEH01000022.1"/>
</dbReference>
<dbReference type="Pfam" id="PF12787">
    <property type="entry name" value="EcsC"/>
    <property type="match status" value="1"/>
</dbReference>
<dbReference type="PANTHER" id="PTHR41260:SF1">
    <property type="entry name" value="PROTEIN ECSC"/>
    <property type="match status" value="1"/>
</dbReference>
<evidence type="ECO:0000313" key="2">
    <source>
        <dbReference type="Proteomes" id="UP000186141"/>
    </source>
</evidence>
<accession>A0A1N7QRM7</accession>
<dbReference type="InterPro" id="IPR024787">
    <property type="entry name" value="EcsC"/>
</dbReference>
<dbReference type="Proteomes" id="UP000186141">
    <property type="component" value="Unassembled WGS sequence"/>
</dbReference>
<keyword evidence="2" id="KW-1185">Reference proteome</keyword>